<evidence type="ECO:0000313" key="1">
    <source>
        <dbReference type="EMBL" id="CAE7549425.1"/>
    </source>
</evidence>
<protein>
    <submittedName>
        <fullName evidence="1">Tbc1d5B protein</fullName>
    </submittedName>
</protein>
<keyword evidence="2" id="KW-1185">Reference proteome</keyword>
<gene>
    <name evidence="1" type="primary">tbc1d5B</name>
    <name evidence="1" type="ORF">SNAT2548_LOCUS30849</name>
</gene>
<dbReference type="AlphaFoldDB" id="A0A812U322"/>
<dbReference type="InterPro" id="IPR035969">
    <property type="entry name" value="Rab-GAP_TBC_sf"/>
</dbReference>
<dbReference type="EMBL" id="CAJNDS010002627">
    <property type="protein sequence ID" value="CAE7549425.1"/>
    <property type="molecule type" value="Genomic_DNA"/>
</dbReference>
<dbReference type="SUPFAM" id="SSF47923">
    <property type="entry name" value="Ypt/Rab-GAP domain of gyp1p"/>
    <property type="match status" value="1"/>
</dbReference>
<name>A0A812U322_9DINO</name>
<sequence length="130" mass="15355">MMWGLRQLFEKDYPNFEGSRWLVDQADRGQLVGELRPLRRLAWIKLLGVVSGESIEAWAEELDTHRKLYAELVEEYRKETDVKAVDPKLCNPLSRNADNPYLKIQVNEELLKEIWKDVERTFPAPWQQQA</sequence>
<organism evidence="1 2">
    <name type="scientific">Symbiodinium natans</name>
    <dbReference type="NCBI Taxonomy" id="878477"/>
    <lineage>
        <taxon>Eukaryota</taxon>
        <taxon>Sar</taxon>
        <taxon>Alveolata</taxon>
        <taxon>Dinophyceae</taxon>
        <taxon>Suessiales</taxon>
        <taxon>Symbiodiniaceae</taxon>
        <taxon>Symbiodinium</taxon>
    </lineage>
</organism>
<dbReference type="OrthoDB" id="422098at2759"/>
<reference evidence="1" key="1">
    <citation type="submission" date="2021-02" db="EMBL/GenBank/DDBJ databases">
        <authorList>
            <person name="Dougan E. K."/>
            <person name="Rhodes N."/>
            <person name="Thang M."/>
            <person name="Chan C."/>
        </authorList>
    </citation>
    <scope>NUCLEOTIDE SEQUENCE</scope>
</reference>
<dbReference type="Proteomes" id="UP000604046">
    <property type="component" value="Unassembled WGS sequence"/>
</dbReference>
<accession>A0A812U322</accession>
<proteinExistence type="predicted"/>
<comment type="caution">
    <text evidence="1">The sequence shown here is derived from an EMBL/GenBank/DDBJ whole genome shotgun (WGS) entry which is preliminary data.</text>
</comment>
<evidence type="ECO:0000313" key="2">
    <source>
        <dbReference type="Proteomes" id="UP000604046"/>
    </source>
</evidence>